<accession>A0A9W9DLK4</accession>
<keyword evidence="1" id="KW-0812">Transmembrane</keyword>
<reference evidence="2" key="1">
    <citation type="submission" date="2022-08" db="EMBL/GenBank/DDBJ databases">
        <authorList>
            <consortium name="DOE Joint Genome Institute"/>
            <person name="Min B."/>
            <person name="Riley R."/>
            <person name="Sierra-Patev S."/>
            <person name="Naranjo-Ortiz M."/>
            <person name="Looney B."/>
            <person name="Konkel Z."/>
            <person name="Slot J.C."/>
            <person name="Sakamoto Y."/>
            <person name="Steenwyk J.L."/>
            <person name="Rokas A."/>
            <person name="Carro J."/>
            <person name="Camarero S."/>
            <person name="Ferreira P."/>
            <person name="Molpeceres G."/>
            <person name="Ruiz-Duenas F.J."/>
            <person name="Serrano A."/>
            <person name="Henrissat B."/>
            <person name="Drula E."/>
            <person name="Hughes K.W."/>
            <person name="Mata J.L."/>
            <person name="Ishikawa N.K."/>
            <person name="Vargas-Isla R."/>
            <person name="Ushijima S."/>
            <person name="Smith C.A."/>
            <person name="Ahrendt S."/>
            <person name="Andreopoulos W."/>
            <person name="He G."/>
            <person name="Labutti K."/>
            <person name="Lipzen A."/>
            <person name="Ng V."/>
            <person name="Sandor L."/>
            <person name="Barry K."/>
            <person name="Martinez A.T."/>
            <person name="Xiao Y."/>
            <person name="Gibbons J.G."/>
            <person name="Terashima K."/>
            <person name="Hibbett D.S."/>
            <person name="Grigoriev I.V."/>
        </authorList>
    </citation>
    <scope>NUCLEOTIDE SEQUENCE</scope>
    <source>
        <strain evidence="2">Sp2 HRB7682 ss15</strain>
    </source>
</reference>
<name>A0A9W9DLK4_9AGAR</name>
<feature type="transmembrane region" description="Helical" evidence="1">
    <location>
        <begin position="21"/>
        <end position="39"/>
    </location>
</feature>
<dbReference type="PROSITE" id="PS51257">
    <property type="entry name" value="PROKAR_LIPOPROTEIN"/>
    <property type="match status" value="1"/>
</dbReference>
<protein>
    <submittedName>
        <fullName evidence="2">Uncharacterized protein</fullName>
    </submittedName>
</protein>
<keyword evidence="1" id="KW-0472">Membrane</keyword>
<comment type="caution">
    <text evidence="2">The sequence shown here is derived from an EMBL/GenBank/DDBJ whole genome shotgun (WGS) entry which is preliminary data.</text>
</comment>
<sequence length="144" mass="16761">MSKHAAYFSVMLLVPQIPTRVALVASITLAIVSCIFQFLCTEMSTLGDSLDNIETTIQAIDTVSTYPDIKSKDQIKRLRSQHSFLTSRHNLWRSIISYKEDDLRSLWLLFRQVKDVKKQTQELQRSFLKLMEEHYANEFPKHVV</sequence>
<dbReference type="EMBL" id="JANVFS010000020">
    <property type="protein sequence ID" value="KAJ4476321.1"/>
    <property type="molecule type" value="Genomic_DNA"/>
</dbReference>
<organism evidence="2 3">
    <name type="scientific">Lentinula lateritia</name>
    <dbReference type="NCBI Taxonomy" id="40482"/>
    <lineage>
        <taxon>Eukaryota</taxon>
        <taxon>Fungi</taxon>
        <taxon>Dikarya</taxon>
        <taxon>Basidiomycota</taxon>
        <taxon>Agaricomycotina</taxon>
        <taxon>Agaricomycetes</taxon>
        <taxon>Agaricomycetidae</taxon>
        <taxon>Agaricales</taxon>
        <taxon>Marasmiineae</taxon>
        <taxon>Omphalotaceae</taxon>
        <taxon>Lentinula</taxon>
    </lineage>
</organism>
<dbReference type="Proteomes" id="UP001150238">
    <property type="component" value="Unassembled WGS sequence"/>
</dbReference>
<evidence type="ECO:0000313" key="2">
    <source>
        <dbReference type="EMBL" id="KAJ4476321.1"/>
    </source>
</evidence>
<evidence type="ECO:0000256" key="1">
    <source>
        <dbReference type="SAM" id="Phobius"/>
    </source>
</evidence>
<evidence type="ECO:0000313" key="3">
    <source>
        <dbReference type="Proteomes" id="UP001150238"/>
    </source>
</evidence>
<reference evidence="2" key="2">
    <citation type="journal article" date="2023" name="Proc. Natl. Acad. Sci. U.S.A.">
        <title>A global phylogenomic analysis of the shiitake genus Lentinula.</title>
        <authorList>
            <person name="Sierra-Patev S."/>
            <person name="Min B."/>
            <person name="Naranjo-Ortiz M."/>
            <person name="Looney B."/>
            <person name="Konkel Z."/>
            <person name="Slot J.C."/>
            <person name="Sakamoto Y."/>
            <person name="Steenwyk J.L."/>
            <person name="Rokas A."/>
            <person name="Carro J."/>
            <person name="Camarero S."/>
            <person name="Ferreira P."/>
            <person name="Molpeceres G."/>
            <person name="Ruiz-Duenas F.J."/>
            <person name="Serrano A."/>
            <person name="Henrissat B."/>
            <person name="Drula E."/>
            <person name="Hughes K.W."/>
            <person name="Mata J.L."/>
            <person name="Ishikawa N.K."/>
            <person name="Vargas-Isla R."/>
            <person name="Ushijima S."/>
            <person name="Smith C.A."/>
            <person name="Donoghue J."/>
            <person name="Ahrendt S."/>
            <person name="Andreopoulos W."/>
            <person name="He G."/>
            <person name="LaButti K."/>
            <person name="Lipzen A."/>
            <person name="Ng V."/>
            <person name="Riley R."/>
            <person name="Sandor L."/>
            <person name="Barry K."/>
            <person name="Martinez A.T."/>
            <person name="Xiao Y."/>
            <person name="Gibbons J.G."/>
            <person name="Terashima K."/>
            <person name="Grigoriev I.V."/>
            <person name="Hibbett D."/>
        </authorList>
    </citation>
    <scope>NUCLEOTIDE SEQUENCE</scope>
    <source>
        <strain evidence="2">Sp2 HRB7682 ss15</strain>
    </source>
</reference>
<proteinExistence type="predicted"/>
<gene>
    <name evidence="2" type="ORF">C8J55DRAFT_606793</name>
</gene>
<keyword evidence="1" id="KW-1133">Transmembrane helix</keyword>
<dbReference type="AlphaFoldDB" id="A0A9W9DLK4"/>